<feature type="domain" description="SUF system FeS cluster assembly SufBD core" evidence="2">
    <location>
        <begin position="53"/>
        <end position="287"/>
    </location>
</feature>
<dbReference type="InterPro" id="IPR000825">
    <property type="entry name" value="SUF_FeS_clus_asmbl_SufBD_core"/>
</dbReference>
<reference evidence="4" key="1">
    <citation type="journal article" date="2015" name="Nature">
        <title>Complex archaea that bridge the gap between prokaryotes and eukaryotes.</title>
        <authorList>
            <person name="Spang A."/>
            <person name="Saw J.H."/>
            <person name="Jorgensen S.L."/>
            <person name="Zaremba-Niedzwiedzka K."/>
            <person name="Martijn J."/>
            <person name="Lind A.E."/>
            <person name="van Eijk R."/>
            <person name="Schleper C."/>
            <person name="Guy L."/>
            <person name="Ettema T.J."/>
        </authorList>
    </citation>
    <scope>NUCLEOTIDE SEQUENCE</scope>
</reference>
<evidence type="ECO:0000256" key="1">
    <source>
        <dbReference type="ARBA" id="ARBA00043967"/>
    </source>
</evidence>
<proteinExistence type="inferred from homology"/>
<dbReference type="GO" id="GO:0016226">
    <property type="term" value="P:iron-sulfur cluster assembly"/>
    <property type="evidence" value="ECO:0007669"/>
    <property type="project" value="InterPro"/>
</dbReference>
<dbReference type="NCBIfam" id="TIGR01981">
    <property type="entry name" value="sufD"/>
    <property type="match status" value="1"/>
</dbReference>
<sequence>KKYPELFKKYFMTSCIPANLHKFTALHAAVWSGGTFIYVPKNVKIKMPLQAYFRMNANKGGQFEHTLIIADEGSEVHYIEGCSAPKYTENSLHAGCVEIHVLKNARVRYSSIENWSKNTYNLNTKRAIVHENALMEWVNGNTGSKVTMLYPCSVLVGENAKTDYIGIAYAAHGQQQDTGCKVYHLAPNTSSNIVSKSICMDGGIIAYRGLVKIKRGCKNSKSSVRCDGLMLDNESIATTFPSMEIEENDVEVAHEAAVGKVGEDQLFYLMSRGLSEMEATKMIVSGFIEPLIKELPLEYAVELNRLLEMEIDNSVC</sequence>
<organism evidence="4">
    <name type="scientific">marine sediment metagenome</name>
    <dbReference type="NCBI Taxonomy" id="412755"/>
    <lineage>
        <taxon>unclassified sequences</taxon>
        <taxon>metagenomes</taxon>
        <taxon>ecological metagenomes</taxon>
    </lineage>
</organism>
<dbReference type="InterPro" id="IPR037284">
    <property type="entry name" value="SUF_FeS_clus_asmbl_SufBD_sf"/>
</dbReference>
<protein>
    <recommendedName>
        <fullName evidence="5">Fe-S cluster assembly protein SufB</fullName>
    </recommendedName>
</protein>
<dbReference type="AlphaFoldDB" id="A0A0F8WUI7"/>
<dbReference type="Pfam" id="PF19295">
    <property type="entry name" value="SufBD_N"/>
    <property type="match status" value="1"/>
</dbReference>
<dbReference type="InterPro" id="IPR010231">
    <property type="entry name" value="SUF_FeS_clus_asmbl_SufB"/>
</dbReference>
<name>A0A0F8WUI7_9ZZZZ</name>
<feature type="non-terminal residue" evidence="4">
    <location>
        <position position="1"/>
    </location>
</feature>
<dbReference type="NCBIfam" id="TIGR01980">
    <property type="entry name" value="sufB"/>
    <property type="match status" value="1"/>
</dbReference>
<evidence type="ECO:0000259" key="3">
    <source>
        <dbReference type="Pfam" id="PF19295"/>
    </source>
</evidence>
<gene>
    <name evidence="4" type="ORF">LCGC14_3023380</name>
</gene>
<dbReference type="PANTHER" id="PTHR30508:SF1">
    <property type="entry name" value="UPF0051 PROTEIN ABCI8, CHLOROPLASTIC-RELATED"/>
    <property type="match status" value="1"/>
</dbReference>
<evidence type="ECO:0008006" key="5">
    <source>
        <dbReference type="Google" id="ProtNLM"/>
    </source>
</evidence>
<dbReference type="PANTHER" id="PTHR30508">
    <property type="entry name" value="FES CLUSTER ASSEMBLY PROTEIN SUF"/>
    <property type="match status" value="1"/>
</dbReference>
<dbReference type="InterPro" id="IPR011542">
    <property type="entry name" value="SUF_FeS_clus_asmbl_SufD"/>
</dbReference>
<evidence type="ECO:0000313" key="4">
    <source>
        <dbReference type="EMBL" id="KKK60537.1"/>
    </source>
</evidence>
<dbReference type="Pfam" id="PF01458">
    <property type="entry name" value="SUFBD_core"/>
    <property type="match status" value="1"/>
</dbReference>
<evidence type="ECO:0000259" key="2">
    <source>
        <dbReference type="Pfam" id="PF01458"/>
    </source>
</evidence>
<dbReference type="InterPro" id="IPR055346">
    <property type="entry name" value="Fe-S_cluster_assembly_SufBD"/>
</dbReference>
<accession>A0A0F8WUI7</accession>
<feature type="domain" description="SUF system FeS cluster assembly SufBD N-terminal" evidence="3">
    <location>
        <begin position="1"/>
        <end position="50"/>
    </location>
</feature>
<dbReference type="EMBL" id="LAZR01062920">
    <property type="protein sequence ID" value="KKK60537.1"/>
    <property type="molecule type" value="Genomic_DNA"/>
</dbReference>
<dbReference type="SUPFAM" id="SSF101960">
    <property type="entry name" value="Stabilizer of iron transporter SufD"/>
    <property type="match status" value="1"/>
</dbReference>
<dbReference type="InterPro" id="IPR045595">
    <property type="entry name" value="SufBD_N"/>
</dbReference>
<comment type="caution">
    <text evidence="4">The sequence shown here is derived from an EMBL/GenBank/DDBJ whole genome shotgun (WGS) entry which is preliminary data.</text>
</comment>
<comment type="similarity">
    <text evidence="1">Belongs to the iron-sulfur cluster assembly SufBD family.</text>
</comment>